<dbReference type="PANTHER" id="PTHR37850">
    <property type="entry name" value="STRU PROTEIN"/>
    <property type="match status" value="1"/>
</dbReference>
<sequence length="162" mass="17265">MIIVDTALEKRQKEGNPIRVALVGAGYMGRGIALQIVKYITGMRLVAISNRTVSQAHLAYKEAGVESVRKADSVAVMEDSVAMGKYAVTDNAMLVCQARGIDAVIEATGDVEFSAHVAVEAIKNRKHLILMNAELDATVGPILKVYADRAGVVITNADGDQP</sequence>
<dbReference type="AlphaFoldDB" id="X1GML2"/>
<evidence type="ECO:0000259" key="1">
    <source>
        <dbReference type="Pfam" id="PF02737"/>
    </source>
</evidence>
<feature type="domain" description="3-hydroxyacyl-CoA dehydrogenase NAD binding" evidence="1">
    <location>
        <begin position="20"/>
        <end position="108"/>
    </location>
</feature>
<dbReference type="InterPro" id="IPR006176">
    <property type="entry name" value="3-OHacyl-CoA_DH_NAD-bd"/>
</dbReference>
<name>X1GML2_9ZZZZ</name>
<accession>X1GML2</accession>
<gene>
    <name evidence="2" type="ORF">S03H2_30831</name>
</gene>
<dbReference type="PANTHER" id="PTHR37850:SF1">
    <property type="entry name" value="SAF DOMAIN PROTEIN"/>
    <property type="match status" value="1"/>
</dbReference>
<protein>
    <recommendedName>
        <fullName evidence="1">3-hydroxyacyl-CoA dehydrogenase NAD binding domain-containing protein</fullName>
    </recommendedName>
</protein>
<comment type="caution">
    <text evidence="2">The sequence shown here is derived from an EMBL/GenBank/DDBJ whole genome shotgun (WGS) entry which is preliminary data.</text>
</comment>
<evidence type="ECO:0000313" key="2">
    <source>
        <dbReference type="EMBL" id="GAH59131.1"/>
    </source>
</evidence>
<dbReference type="InterPro" id="IPR036291">
    <property type="entry name" value="NAD(P)-bd_dom_sf"/>
</dbReference>
<dbReference type="Gene3D" id="3.40.50.720">
    <property type="entry name" value="NAD(P)-binding Rossmann-like Domain"/>
    <property type="match status" value="1"/>
</dbReference>
<dbReference type="GO" id="GO:0006631">
    <property type="term" value="P:fatty acid metabolic process"/>
    <property type="evidence" value="ECO:0007669"/>
    <property type="project" value="InterPro"/>
</dbReference>
<dbReference type="EMBL" id="BARU01018663">
    <property type="protein sequence ID" value="GAH59131.1"/>
    <property type="molecule type" value="Genomic_DNA"/>
</dbReference>
<dbReference type="SUPFAM" id="SSF51735">
    <property type="entry name" value="NAD(P)-binding Rossmann-fold domains"/>
    <property type="match status" value="1"/>
</dbReference>
<dbReference type="Pfam" id="PF02737">
    <property type="entry name" value="3HCDH_N"/>
    <property type="match status" value="1"/>
</dbReference>
<reference evidence="2" key="1">
    <citation type="journal article" date="2014" name="Front. Microbiol.">
        <title>High frequency of phylogenetically diverse reductive dehalogenase-homologous genes in deep subseafloor sedimentary metagenomes.</title>
        <authorList>
            <person name="Kawai M."/>
            <person name="Futagami T."/>
            <person name="Toyoda A."/>
            <person name="Takaki Y."/>
            <person name="Nishi S."/>
            <person name="Hori S."/>
            <person name="Arai W."/>
            <person name="Tsubouchi T."/>
            <person name="Morono Y."/>
            <person name="Uchiyama I."/>
            <person name="Ito T."/>
            <person name="Fujiyama A."/>
            <person name="Inagaki F."/>
            <person name="Takami H."/>
        </authorList>
    </citation>
    <scope>NUCLEOTIDE SEQUENCE</scope>
    <source>
        <strain evidence="2">Expedition CK06-06</strain>
    </source>
</reference>
<proteinExistence type="predicted"/>
<feature type="non-terminal residue" evidence="2">
    <location>
        <position position="162"/>
    </location>
</feature>
<organism evidence="2">
    <name type="scientific">marine sediment metagenome</name>
    <dbReference type="NCBI Taxonomy" id="412755"/>
    <lineage>
        <taxon>unclassified sequences</taxon>
        <taxon>metagenomes</taxon>
        <taxon>ecological metagenomes</taxon>
    </lineage>
</organism>
<dbReference type="GO" id="GO:0070403">
    <property type="term" value="F:NAD+ binding"/>
    <property type="evidence" value="ECO:0007669"/>
    <property type="project" value="InterPro"/>
</dbReference>